<sequence length="180" mass="19837">MVPCPLYLHRGQQQSPFMVPPPFLQGASDPKWHPISQLSAVPVLYLGTAPLLDGEGEQQQLHPLRRAPAAPHGEPPSRVSSTPHFCRRPASTPTAARGRPWFVATSSLSTWQVLDEMLQHEQQHEPNADHMFAVLPQGEISLLGSVCPLKLCCPYSHIFMMPGTTAMAQTQRQTMDQTAS</sequence>
<evidence type="ECO:0000313" key="2">
    <source>
        <dbReference type="EMBL" id="WVZ53209.1"/>
    </source>
</evidence>
<feature type="region of interest" description="Disordered" evidence="1">
    <location>
        <begin position="65"/>
        <end position="95"/>
    </location>
</feature>
<keyword evidence="3" id="KW-1185">Reference proteome</keyword>
<proteinExistence type="predicted"/>
<dbReference type="AlphaFoldDB" id="A0AAQ3PV33"/>
<reference evidence="2 3" key="1">
    <citation type="submission" date="2024-02" db="EMBL/GenBank/DDBJ databases">
        <title>High-quality chromosome-scale genome assembly of Pensacola bahiagrass (Paspalum notatum Flugge var. saurae).</title>
        <authorList>
            <person name="Vega J.M."/>
            <person name="Podio M."/>
            <person name="Orjuela J."/>
            <person name="Siena L.A."/>
            <person name="Pessino S.C."/>
            <person name="Combes M.C."/>
            <person name="Mariac C."/>
            <person name="Albertini E."/>
            <person name="Pupilli F."/>
            <person name="Ortiz J.P.A."/>
            <person name="Leblanc O."/>
        </authorList>
    </citation>
    <scope>NUCLEOTIDE SEQUENCE [LARGE SCALE GENOMIC DNA]</scope>
    <source>
        <strain evidence="2">R1</strain>
        <tissue evidence="2">Leaf</tissue>
    </source>
</reference>
<name>A0AAQ3PV33_PASNO</name>
<evidence type="ECO:0000256" key="1">
    <source>
        <dbReference type="SAM" id="MobiDB-lite"/>
    </source>
</evidence>
<dbReference type="Proteomes" id="UP001341281">
    <property type="component" value="Chromosome 01"/>
</dbReference>
<evidence type="ECO:0000313" key="3">
    <source>
        <dbReference type="Proteomes" id="UP001341281"/>
    </source>
</evidence>
<organism evidence="2 3">
    <name type="scientific">Paspalum notatum var. saurae</name>
    <dbReference type="NCBI Taxonomy" id="547442"/>
    <lineage>
        <taxon>Eukaryota</taxon>
        <taxon>Viridiplantae</taxon>
        <taxon>Streptophyta</taxon>
        <taxon>Embryophyta</taxon>
        <taxon>Tracheophyta</taxon>
        <taxon>Spermatophyta</taxon>
        <taxon>Magnoliopsida</taxon>
        <taxon>Liliopsida</taxon>
        <taxon>Poales</taxon>
        <taxon>Poaceae</taxon>
        <taxon>PACMAD clade</taxon>
        <taxon>Panicoideae</taxon>
        <taxon>Andropogonodae</taxon>
        <taxon>Paspaleae</taxon>
        <taxon>Paspalinae</taxon>
        <taxon>Paspalum</taxon>
    </lineage>
</organism>
<gene>
    <name evidence="2" type="ORF">U9M48_004182</name>
</gene>
<dbReference type="EMBL" id="CP144745">
    <property type="protein sequence ID" value="WVZ53209.1"/>
    <property type="molecule type" value="Genomic_DNA"/>
</dbReference>
<protein>
    <submittedName>
        <fullName evidence="2">Uncharacterized protein</fullName>
    </submittedName>
</protein>
<accession>A0AAQ3PV33</accession>